<evidence type="ECO:0000313" key="3">
    <source>
        <dbReference type="EMBL" id="TRY70205.1"/>
    </source>
</evidence>
<evidence type="ECO:0000256" key="2">
    <source>
        <dbReference type="SAM" id="SignalP"/>
    </source>
</evidence>
<sequence length="301" mass="34353">MNTLLVLSVSIAITNGLGTYRNGPGIGNLFDLVGVTPGPEPESTTLGLWQETNQDQPGIEEAPFKEYQEEADKFMEKFGLPFQRPLNDKAHFDIILNSIIDHILINLHKKKKRDGVNKEDYPNHHPLEDGDGTGDSAAEVHPKLERGTHEFQRLMYKALQSLDPEEALAVADKLGLAEPKQRTLLPHHVPNLDHPKNFFGNITYPVPRTWNRKVNLSEFHLKAENLTLYLCPPPGAMIREDHQNVPWKAFNDVMDYFRHVTNFWELRICNKDSVPATMNDIKYYIKFSGRVEHVNPHYGSD</sequence>
<proteinExistence type="predicted"/>
<feature type="region of interest" description="Disordered" evidence="1">
    <location>
        <begin position="114"/>
        <end position="139"/>
    </location>
</feature>
<protein>
    <submittedName>
        <fullName evidence="3">Uncharacterized protein</fullName>
    </submittedName>
</protein>
<dbReference type="Proteomes" id="UP000318571">
    <property type="component" value="Chromosome 9"/>
</dbReference>
<accession>A0A553NXP2</accession>
<dbReference type="AlphaFoldDB" id="A0A553NXP2"/>
<dbReference type="EMBL" id="VCGU01000009">
    <property type="protein sequence ID" value="TRY70205.1"/>
    <property type="molecule type" value="Genomic_DNA"/>
</dbReference>
<keyword evidence="2" id="KW-0732">Signal</keyword>
<feature type="signal peptide" evidence="2">
    <location>
        <begin position="1"/>
        <end position="16"/>
    </location>
</feature>
<reference evidence="3 4" key="1">
    <citation type="journal article" date="2018" name="Nat. Ecol. Evol.">
        <title>Genomic signatures of mitonuclear coevolution across populations of Tigriopus californicus.</title>
        <authorList>
            <person name="Barreto F.S."/>
            <person name="Watson E.T."/>
            <person name="Lima T.G."/>
            <person name="Willett C.S."/>
            <person name="Edmands S."/>
            <person name="Li W."/>
            <person name="Burton R.S."/>
        </authorList>
    </citation>
    <scope>NUCLEOTIDE SEQUENCE [LARGE SCALE GENOMIC DNA]</scope>
    <source>
        <strain evidence="3 4">San Diego</strain>
    </source>
</reference>
<evidence type="ECO:0000256" key="1">
    <source>
        <dbReference type="SAM" id="MobiDB-lite"/>
    </source>
</evidence>
<feature type="compositionally biased region" description="Basic and acidic residues" evidence="1">
    <location>
        <begin position="114"/>
        <end position="128"/>
    </location>
</feature>
<evidence type="ECO:0000313" key="4">
    <source>
        <dbReference type="Proteomes" id="UP000318571"/>
    </source>
</evidence>
<name>A0A553NXP2_TIGCA</name>
<gene>
    <name evidence="3" type="ORF">TCAL_12815</name>
</gene>
<keyword evidence="4" id="KW-1185">Reference proteome</keyword>
<feature type="chain" id="PRO_5021983875" evidence="2">
    <location>
        <begin position="17"/>
        <end position="301"/>
    </location>
</feature>
<comment type="caution">
    <text evidence="3">The sequence shown here is derived from an EMBL/GenBank/DDBJ whole genome shotgun (WGS) entry which is preliminary data.</text>
</comment>
<organism evidence="3 4">
    <name type="scientific">Tigriopus californicus</name>
    <name type="common">Marine copepod</name>
    <dbReference type="NCBI Taxonomy" id="6832"/>
    <lineage>
        <taxon>Eukaryota</taxon>
        <taxon>Metazoa</taxon>
        <taxon>Ecdysozoa</taxon>
        <taxon>Arthropoda</taxon>
        <taxon>Crustacea</taxon>
        <taxon>Multicrustacea</taxon>
        <taxon>Hexanauplia</taxon>
        <taxon>Copepoda</taxon>
        <taxon>Harpacticoida</taxon>
        <taxon>Harpacticidae</taxon>
        <taxon>Tigriopus</taxon>
    </lineage>
</organism>